<feature type="compositionally biased region" description="Pro residues" evidence="2">
    <location>
        <begin position="1275"/>
        <end position="1288"/>
    </location>
</feature>
<evidence type="ECO:0000259" key="4">
    <source>
        <dbReference type="PROSITE" id="PS50003"/>
    </source>
</evidence>
<dbReference type="Pfam" id="PF00169">
    <property type="entry name" value="PH"/>
    <property type="match status" value="1"/>
</dbReference>
<keyword evidence="3" id="KW-0472">Membrane</keyword>
<dbReference type="InterPro" id="IPR000198">
    <property type="entry name" value="RhoGAP_dom"/>
</dbReference>
<keyword evidence="1" id="KW-0343">GTPase activation</keyword>
<dbReference type="GO" id="GO:0035091">
    <property type="term" value="F:phosphatidylinositol binding"/>
    <property type="evidence" value="ECO:0007669"/>
    <property type="project" value="InterPro"/>
</dbReference>
<feature type="compositionally biased region" description="Basic and acidic residues" evidence="2">
    <location>
        <begin position="886"/>
        <end position="898"/>
    </location>
</feature>
<feature type="region of interest" description="Disordered" evidence="2">
    <location>
        <begin position="268"/>
        <end position="301"/>
    </location>
</feature>
<dbReference type="SUPFAM" id="SSF50729">
    <property type="entry name" value="PH domain-like"/>
    <property type="match status" value="1"/>
</dbReference>
<dbReference type="SMART" id="SM00324">
    <property type="entry name" value="RhoGAP"/>
    <property type="match status" value="1"/>
</dbReference>
<dbReference type="OrthoDB" id="185175at2759"/>
<gene>
    <name evidence="7" type="ORF">BDV98DRAFT_566344</name>
</gene>
<reference evidence="7 8" key="1">
    <citation type="journal article" date="2019" name="Nat. Ecol. Evol.">
        <title>Megaphylogeny resolves global patterns of mushroom evolution.</title>
        <authorList>
            <person name="Varga T."/>
            <person name="Krizsan K."/>
            <person name="Foldi C."/>
            <person name="Dima B."/>
            <person name="Sanchez-Garcia M."/>
            <person name="Sanchez-Ramirez S."/>
            <person name="Szollosi G.J."/>
            <person name="Szarkandi J.G."/>
            <person name="Papp V."/>
            <person name="Albert L."/>
            <person name="Andreopoulos W."/>
            <person name="Angelini C."/>
            <person name="Antonin V."/>
            <person name="Barry K.W."/>
            <person name="Bougher N.L."/>
            <person name="Buchanan P."/>
            <person name="Buyck B."/>
            <person name="Bense V."/>
            <person name="Catcheside P."/>
            <person name="Chovatia M."/>
            <person name="Cooper J."/>
            <person name="Damon W."/>
            <person name="Desjardin D."/>
            <person name="Finy P."/>
            <person name="Geml J."/>
            <person name="Haridas S."/>
            <person name="Hughes K."/>
            <person name="Justo A."/>
            <person name="Karasinski D."/>
            <person name="Kautmanova I."/>
            <person name="Kiss B."/>
            <person name="Kocsube S."/>
            <person name="Kotiranta H."/>
            <person name="LaButti K.M."/>
            <person name="Lechner B.E."/>
            <person name="Liimatainen K."/>
            <person name="Lipzen A."/>
            <person name="Lukacs Z."/>
            <person name="Mihaltcheva S."/>
            <person name="Morgado L.N."/>
            <person name="Niskanen T."/>
            <person name="Noordeloos M.E."/>
            <person name="Ohm R.A."/>
            <person name="Ortiz-Santana B."/>
            <person name="Ovrebo C."/>
            <person name="Racz N."/>
            <person name="Riley R."/>
            <person name="Savchenko A."/>
            <person name="Shiryaev A."/>
            <person name="Soop K."/>
            <person name="Spirin V."/>
            <person name="Szebenyi C."/>
            <person name="Tomsovsky M."/>
            <person name="Tulloss R.E."/>
            <person name="Uehling J."/>
            <person name="Grigoriev I.V."/>
            <person name="Vagvolgyi C."/>
            <person name="Papp T."/>
            <person name="Martin F.M."/>
            <person name="Miettinen O."/>
            <person name="Hibbett D.S."/>
            <person name="Nagy L.G."/>
        </authorList>
    </citation>
    <scope>NUCLEOTIDE SEQUENCE [LARGE SCALE GENOMIC DNA]</scope>
    <source>
        <strain evidence="7 8">CBS 309.79</strain>
    </source>
</reference>
<feature type="domain" description="PX" evidence="5">
    <location>
        <begin position="511"/>
        <end position="627"/>
    </location>
</feature>
<evidence type="ECO:0000256" key="3">
    <source>
        <dbReference type="SAM" id="Phobius"/>
    </source>
</evidence>
<feature type="compositionally biased region" description="Polar residues" evidence="2">
    <location>
        <begin position="1214"/>
        <end position="1238"/>
    </location>
</feature>
<evidence type="ECO:0000259" key="6">
    <source>
        <dbReference type="PROSITE" id="PS50238"/>
    </source>
</evidence>
<evidence type="ECO:0008006" key="9">
    <source>
        <dbReference type="Google" id="ProtNLM"/>
    </source>
</evidence>
<feature type="transmembrane region" description="Helical" evidence="3">
    <location>
        <begin position="1079"/>
        <end position="1102"/>
    </location>
</feature>
<feature type="compositionally biased region" description="Acidic residues" evidence="2">
    <location>
        <begin position="386"/>
        <end position="397"/>
    </location>
</feature>
<feature type="compositionally biased region" description="Basic and acidic residues" evidence="2">
    <location>
        <begin position="862"/>
        <end position="876"/>
    </location>
</feature>
<protein>
    <recommendedName>
        <fullName evidence="9">RhoGAP-domain-containing protein</fullName>
    </recommendedName>
</protein>
<dbReference type="SUPFAM" id="SSF48350">
    <property type="entry name" value="GTPase activation domain, GAP"/>
    <property type="match status" value="1"/>
</dbReference>
<keyword evidence="3" id="KW-1133">Transmembrane helix</keyword>
<dbReference type="InterPro" id="IPR036871">
    <property type="entry name" value="PX_dom_sf"/>
</dbReference>
<dbReference type="Gene3D" id="1.10.555.10">
    <property type="entry name" value="Rho GTPase activation protein"/>
    <property type="match status" value="1"/>
</dbReference>
<feature type="region of interest" description="Disordered" evidence="2">
    <location>
        <begin position="1182"/>
        <end position="1298"/>
    </location>
</feature>
<evidence type="ECO:0000256" key="2">
    <source>
        <dbReference type="SAM" id="MobiDB-lite"/>
    </source>
</evidence>
<keyword evidence="8" id="KW-1185">Reference proteome</keyword>
<dbReference type="Gene3D" id="2.30.29.30">
    <property type="entry name" value="Pleckstrin-homology domain (PH domain)/Phosphotyrosine-binding domain (PTB)"/>
    <property type="match status" value="1"/>
</dbReference>
<dbReference type="Proteomes" id="UP000305067">
    <property type="component" value="Unassembled WGS sequence"/>
</dbReference>
<accession>A0A5C3QIX6</accession>
<sequence length="1298" mass="139961">MEGSQNAHRQVVAGPSTPSSQRIAPSTPSGPSSISSAPITLEAVLNLFSSAPSPHPAALEHVISERNSLAAQNSQLWKLMEKQRGAYSQALREIERLRGERDVYRARAQALHSQNAHPRVHQPPDVVNRPAPPHTEASTPSTRPYVASRHSSDDLQTPRSSQRHVHPSSHHEPTSYQIDQYNHNQNHAAHFARPPPPPPLTVPPRTESLPFPASAISATAETACSDSASAALSDTAPGHPLILQSANPAGSQGSHLTMSAVPGHIQLAASSSGNAPNSHINRNTPNNAEVSSHSHSLSPLEPLSHALSRDSRISLPDEARQYIANMVDSPAGSPQPGASFTHRPHPPSSLSRIHEAEEHRTPNHPTPQGTNGQAAASSSSVGSEFLDLDGEDEDDNTVDSVIESRNALDPPGDEYDLDRKDSLVDKIDKHAVVDDFPLPPTSASQRANLSPATETDASLAERSDSPQTFASSSSSLQHNPNLTKARPSESYTASSNLSFRALPLLAADLARTNVQVISSSVRPNDRGKDVVSFVALVSPGNSKEPWRIEKLYPDVLSLDHRIRSLAGRNASKKIGNLPEPKLWRDHAPAKVDQRKAALETYLYSLVHLPIKDTHEIIAFLTSDIVREAHKPVMQPGHKEGYLTKRGKNFGGWKSRFFVLQGPVLEYYESRGGAHLGSINVTGAQIGRQQKTTDKTPSADDDKEFRHAFLIVEAKKGPSGNHARHVLCAESDAERDNWVDMLVRYFTGAYEEEASSVGSSPSTPRKAPTRNLSKDNIQLTKGSGPPLPQVQSDGNSAKFLASGVGSSNERGSSPSDPSSASETERTHKHDLVPPPRESLDAGSPASEFRANSSLSHYNEQEDVDRRLTSIDAERSKASAEPLQSVPERGESPEKLESRSKISRPINGAPIPSGFKFGAKDTHEASPSPSDRREKAKSRSFWGFGKPSDKPNSPAVYVPRAVFNISLEDSLSVAQVAGLPAIVFRCIKYLESKKADQEEGIYRLSGSSAVIKSLRDRFNSEGDLDLLASDEYWDLHAIAGLLKSYLRELPTSILTRDLHLRFLAVIDFSDSQERIKELSQLIASLPIANYTLLRALTAHLILIVQNANVNKMTMRNVGIVFSPTLGIPAGVFSLMLGEFNRVFNVNESGSMDESVAGGAVPVIRRNSKQYSEAAADELLGISGRTLPVTTEEGHSDTDGLSNNEERRVDTSEDQGVDSSNTSPPASSHQHLGVPNTPTGPSAQSSSKAQNAAASRGLNIATGARTNHQGRPIGLPSSPRPPHTPDTPPQNPSTVSSAGYC</sequence>
<feature type="compositionally biased region" description="Basic and acidic residues" evidence="2">
    <location>
        <begin position="821"/>
        <end position="830"/>
    </location>
</feature>
<dbReference type="InterPro" id="IPR008936">
    <property type="entry name" value="Rho_GTPase_activation_prot"/>
</dbReference>
<dbReference type="InterPro" id="IPR001683">
    <property type="entry name" value="PX_dom"/>
</dbReference>
<dbReference type="Pfam" id="PF00620">
    <property type="entry name" value="RhoGAP"/>
    <property type="match status" value="1"/>
</dbReference>
<dbReference type="EMBL" id="ML178823">
    <property type="protein sequence ID" value="TFL01886.1"/>
    <property type="molecule type" value="Genomic_DNA"/>
</dbReference>
<dbReference type="Pfam" id="PF00787">
    <property type="entry name" value="PX"/>
    <property type="match status" value="1"/>
</dbReference>
<feature type="region of interest" description="Disordered" evidence="2">
    <location>
        <begin position="1"/>
        <end position="36"/>
    </location>
</feature>
<feature type="compositionally biased region" description="Polar residues" evidence="2">
    <location>
        <begin position="441"/>
        <end position="456"/>
    </location>
</feature>
<feature type="compositionally biased region" description="Low complexity" evidence="2">
    <location>
        <begin position="804"/>
        <end position="820"/>
    </location>
</feature>
<feature type="compositionally biased region" description="Basic and acidic residues" evidence="2">
    <location>
        <begin position="916"/>
        <end position="932"/>
    </location>
</feature>
<dbReference type="PROSITE" id="PS50003">
    <property type="entry name" value="PH_DOMAIN"/>
    <property type="match status" value="1"/>
</dbReference>
<dbReference type="GO" id="GO:0005096">
    <property type="term" value="F:GTPase activator activity"/>
    <property type="evidence" value="ECO:0007669"/>
    <property type="project" value="UniProtKB-KW"/>
</dbReference>
<dbReference type="GO" id="GO:0007165">
    <property type="term" value="P:signal transduction"/>
    <property type="evidence" value="ECO:0007669"/>
    <property type="project" value="InterPro"/>
</dbReference>
<feature type="compositionally biased region" description="Low complexity" evidence="2">
    <location>
        <begin position="291"/>
        <end position="301"/>
    </location>
</feature>
<dbReference type="STRING" id="1884261.A0A5C3QIX6"/>
<feature type="compositionally biased region" description="Low complexity" evidence="2">
    <location>
        <begin position="23"/>
        <end position="36"/>
    </location>
</feature>
<feature type="region of interest" description="Disordered" evidence="2">
    <location>
        <begin position="109"/>
        <end position="210"/>
    </location>
</feature>
<dbReference type="PANTHER" id="PTHR23176">
    <property type="entry name" value="RHO/RAC/CDC GTPASE-ACTIVATING PROTEIN"/>
    <property type="match status" value="1"/>
</dbReference>
<feature type="compositionally biased region" description="Polar residues" evidence="2">
    <location>
        <begin position="268"/>
        <end position="290"/>
    </location>
</feature>
<feature type="domain" description="Rho-GAP" evidence="6">
    <location>
        <begin position="963"/>
        <end position="1169"/>
    </location>
</feature>
<feature type="compositionally biased region" description="Basic and acidic residues" evidence="2">
    <location>
        <begin position="1189"/>
        <end position="1208"/>
    </location>
</feature>
<evidence type="ECO:0000313" key="7">
    <source>
        <dbReference type="EMBL" id="TFL01886.1"/>
    </source>
</evidence>
<feature type="compositionally biased region" description="Pro residues" evidence="2">
    <location>
        <begin position="193"/>
        <end position="202"/>
    </location>
</feature>
<dbReference type="InterPro" id="IPR011993">
    <property type="entry name" value="PH-like_dom_sf"/>
</dbReference>
<feature type="compositionally biased region" description="Polar residues" evidence="2">
    <location>
        <begin position="174"/>
        <end position="187"/>
    </location>
</feature>
<proteinExistence type="predicted"/>
<feature type="transmembrane region" description="Helical" evidence="3">
    <location>
        <begin position="1114"/>
        <end position="1134"/>
    </location>
</feature>
<feature type="compositionally biased region" description="Basic and acidic residues" evidence="2">
    <location>
        <begin position="352"/>
        <end position="361"/>
    </location>
</feature>
<keyword evidence="3" id="KW-0812">Transmembrane</keyword>
<evidence type="ECO:0000259" key="5">
    <source>
        <dbReference type="PROSITE" id="PS50195"/>
    </source>
</evidence>
<feature type="region of interest" description="Disordered" evidence="2">
    <location>
        <begin position="752"/>
        <end position="942"/>
    </location>
</feature>
<feature type="region of interest" description="Disordered" evidence="2">
    <location>
        <begin position="434"/>
        <end position="489"/>
    </location>
</feature>
<dbReference type="GO" id="GO:0005737">
    <property type="term" value="C:cytoplasm"/>
    <property type="evidence" value="ECO:0007669"/>
    <property type="project" value="TreeGrafter"/>
</dbReference>
<evidence type="ECO:0000313" key="8">
    <source>
        <dbReference type="Proteomes" id="UP000305067"/>
    </source>
</evidence>
<dbReference type="SMART" id="SM00233">
    <property type="entry name" value="PH"/>
    <property type="match status" value="1"/>
</dbReference>
<dbReference type="InterPro" id="IPR001849">
    <property type="entry name" value="PH_domain"/>
</dbReference>
<dbReference type="InterPro" id="IPR050729">
    <property type="entry name" value="Rho-GAP"/>
</dbReference>
<dbReference type="PANTHER" id="PTHR23176:SF129">
    <property type="entry name" value="RHO GTPASE ACTIVATING PROTEIN AT 16F, ISOFORM E-RELATED"/>
    <property type="match status" value="1"/>
</dbReference>
<dbReference type="CDD" id="cd13277">
    <property type="entry name" value="PH_Bem3"/>
    <property type="match status" value="1"/>
</dbReference>
<feature type="compositionally biased region" description="Polar residues" evidence="2">
    <location>
        <begin position="465"/>
        <end position="482"/>
    </location>
</feature>
<name>A0A5C3QIX6_9AGAR</name>
<organism evidence="7 8">
    <name type="scientific">Pterulicium gracile</name>
    <dbReference type="NCBI Taxonomy" id="1884261"/>
    <lineage>
        <taxon>Eukaryota</taxon>
        <taxon>Fungi</taxon>
        <taxon>Dikarya</taxon>
        <taxon>Basidiomycota</taxon>
        <taxon>Agaricomycotina</taxon>
        <taxon>Agaricomycetes</taxon>
        <taxon>Agaricomycetidae</taxon>
        <taxon>Agaricales</taxon>
        <taxon>Pleurotineae</taxon>
        <taxon>Pterulaceae</taxon>
        <taxon>Pterulicium</taxon>
    </lineage>
</organism>
<feature type="compositionally biased region" description="Low complexity" evidence="2">
    <location>
        <begin position="1239"/>
        <end position="1252"/>
    </location>
</feature>
<dbReference type="Gene3D" id="3.30.1520.10">
    <property type="entry name" value="Phox-like domain"/>
    <property type="match status" value="1"/>
</dbReference>
<dbReference type="PROSITE" id="PS50195">
    <property type="entry name" value="PX"/>
    <property type="match status" value="1"/>
</dbReference>
<evidence type="ECO:0000256" key="1">
    <source>
        <dbReference type="ARBA" id="ARBA00022468"/>
    </source>
</evidence>
<feature type="domain" description="PH" evidence="4">
    <location>
        <begin position="635"/>
        <end position="746"/>
    </location>
</feature>
<dbReference type="CDD" id="cd06093">
    <property type="entry name" value="PX_domain"/>
    <property type="match status" value="1"/>
</dbReference>
<dbReference type="PROSITE" id="PS50238">
    <property type="entry name" value="RHOGAP"/>
    <property type="match status" value="1"/>
</dbReference>
<feature type="compositionally biased region" description="Polar residues" evidence="2">
    <location>
        <begin position="769"/>
        <end position="780"/>
    </location>
</feature>
<feature type="region of interest" description="Disordered" evidence="2">
    <location>
        <begin position="327"/>
        <end position="397"/>
    </location>
</feature>
<dbReference type="SUPFAM" id="SSF64268">
    <property type="entry name" value="PX domain"/>
    <property type="match status" value="1"/>
</dbReference>